<evidence type="ECO:0000313" key="3">
    <source>
        <dbReference type="Proteomes" id="UP000053647"/>
    </source>
</evidence>
<accession>A0A0C9SZ59</accession>
<feature type="region of interest" description="Disordered" evidence="1">
    <location>
        <begin position="1"/>
        <end position="32"/>
    </location>
</feature>
<gene>
    <name evidence="2" type="ORF">PAXINDRAFT_18349</name>
</gene>
<sequence>MPRAKWGASDIEDATQAVWRSTRQKAGTGGAADQLEKIGNAITQAQSPRKKHTSVIPKDVPVNPLAPTGAKRGGKRSATFVLSG</sequence>
<protein>
    <submittedName>
        <fullName evidence="2">Uncharacterized protein</fullName>
    </submittedName>
</protein>
<name>A0A0C9SZ59_PAXIN</name>
<dbReference type="AlphaFoldDB" id="A0A0C9SZ59"/>
<organism evidence="2 3">
    <name type="scientific">Paxillus involutus ATCC 200175</name>
    <dbReference type="NCBI Taxonomy" id="664439"/>
    <lineage>
        <taxon>Eukaryota</taxon>
        <taxon>Fungi</taxon>
        <taxon>Dikarya</taxon>
        <taxon>Basidiomycota</taxon>
        <taxon>Agaricomycotina</taxon>
        <taxon>Agaricomycetes</taxon>
        <taxon>Agaricomycetidae</taxon>
        <taxon>Boletales</taxon>
        <taxon>Paxilineae</taxon>
        <taxon>Paxillaceae</taxon>
        <taxon>Paxillus</taxon>
    </lineage>
</organism>
<dbReference type="EMBL" id="KN819604">
    <property type="protein sequence ID" value="KIJ08535.1"/>
    <property type="molecule type" value="Genomic_DNA"/>
</dbReference>
<dbReference type="HOGENOM" id="CLU_2528112_0_0_1"/>
<reference evidence="3" key="2">
    <citation type="submission" date="2015-01" db="EMBL/GenBank/DDBJ databases">
        <title>Evolutionary Origins and Diversification of the Mycorrhizal Mutualists.</title>
        <authorList>
            <consortium name="DOE Joint Genome Institute"/>
            <consortium name="Mycorrhizal Genomics Consortium"/>
            <person name="Kohler A."/>
            <person name="Kuo A."/>
            <person name="Nagy L.G."/>
            <person name="Floudas D."/>
            <person name="Copeland A."/>
            <person name="Barry K.W."/>
            <person name="Cichocki N."/>
            <person name="Veneault-Fourrey C."/>
            <person name="LaButti K."/>
            <person name="Lindquist E.A."/>
            <person name="Lipzen A."/>
            <person name="Lundell T."/>
            <person name="Morin E."/>
            <person name="Murat C."/>
            <person name="Riley R."/>
            <person name="Ohm R."/>
            <person name="Sun H."/>
            <person name="Tunlid A."/>
            <person name="Henrissat B."/>
            <person name="Grigoriev I.V."/>
            <person name="Hibbett D.S."/>
            <person name="Martin F."/>
        </authorList>
    </citation>
    <scope>NUCLEOTIDE SEQUENCE [LARGE SCALE GENOMIC DNA]</scope>
    <source>
        <strain evidence="3">ATCC 200175</strain>
    </source>
</reference>
<feature type="region of interest" description="Disordered" evidence="1">
    <location>
        <begin position="44"/>
        <end position="84"/>
    </location>
</feature>
<proteinExistence type="predicted"/>
<evidence type="ECO:0000313" key="2">
    <source>
        <dbReference type="EMBL" id="KIJ08535.1"/>
    </source>
</evidence>
<dbReference type="Proteomes" id="UP000053647">
    <property type="component" value="Unassembled WGS sequence"/>
</dbReference>
<evidence type="ECO:0000256" key="1">
    <source>
        <dbReference type="SAM" id="MobiDB-lite"/>
    </source>
</evidence>
<reference evidence="2 3" key="1">
    <citation type="submission" date="2014-06" db="EMBL/GenBank/DDBJ databases">
        <authorList>
            <consortium name="DOE Joint Genome Institute"/>
            <person name="Kuo A."/>
            <person name="Kohler A."/>
            <person name="Nagy L.G."/>
            <person name="Floudas D."/>
            <person name="Copeland A."/>
            <person name="Barry K.W."/>
            <person name="Cichocki N."/>
            <person name="Veneault-Fourrey C."/>
            <person name="LaButti K."/>
            <person name="Lindquist E.A."/>
            <person name="Lipzen A."/>
            <person name="Lundell T."/>
            <person name="Morin E."/>
            <person name="Murat C."/>
            <person name="Sun H."/>
            <person name="Tunlid A."/>
            <person name="Henrissat B."/>
            <person name="Grigoriev I.V."/>
            <person name="Hibbett D.S."/>
            <person name="Martin F."/>
            <person name="Nordberg H.P."/>
            <person name="Cantor M.N."/>
            <person name="Hua S.X."/>
        </authorList>
    </citation>
    <scope>NUCLEOTIDE SEQUENCE [LARGE SCALE GENOMIC DNA]</scope>
    <source>
        <strain evidence="2 3">ATCC 200175</strain>
    </source>
</reference>
<keyword evidence="3" id="KW-1185">Reference proteome</keyword>